<sequence>MISNITEEEVHPVGAKFDQTYCSKNIEIRSIQEDRVMSGTLCCCNHDWCNVNYEDEPPNDLDRIFELDHGTERDYMILKEIAAKYGLS</sequence>
<accession>A0A0R3S0K7</accession>
<reference evidence="2" key="1">
    <citation type="submission" date="2017-02" db="UniProtKB">
        <authorList>
            <consortium name="WormBaseParasite"/>
        </authorList>
    </citation>
    <scope>IDENTIFICATION</scope>
</reference>
<dbReference type="WBParaSite" id="EEL_0000816101-mRNA-1">
    <property type="protein sequence ID" value="EEL_0000816101-mRNA-1"/>
    <property type="gene ID" value="EEL_0000816101"/>
</dbReference>
<evidence type="ECO:0000313" key="2">
    <source>
        <dbReference type="WBParaSite" id="EEL_0000816101-mRNA-1"/>
    </source>
</evidence>
<evidence type="ECO:0000313" key="1">
    <source>
        <dbReference type="Proteomes" id="UP000050640"/>
    </source>
</evidence>
<name>A0A0R3S0K7_9BILA</name>
<dbReference type="Proteomes" id="UP000050640">
    <property type="component" value="Unplaced"/>
</dbReference>
<organism evidence="1 2">
    <name type="scientific">Elaeophora elaphi</name>
    <dbReference type="NCBI Taxonomy" id="1147741"/>
    <lineage>
        <taxon>Eukaryota</taxon>
        <taxon>Metazoa</taxon>
        <taxon>Ecdysozoa</taxon>
        <taxon>Nematoda</taxon>
        <taxon>Chromadorea</taxon>
        <taxon>Rhabditida</taxon>
        <taxon>Spirurina</taxon>
        <taxon>Spiruromorpha</taxon>
        <taxon>Filarioidea</taxon>
        <taxon>Onchocercidae</taxon>
        <taxon>Elaeophora</taxon>
    </lineage>
</organism>
<protein>
    <submittedName>
        <fullName evidence="2">Activin_recp domain-containing protein</fullName>
    </submittedName>
</protein>
<keyword evidence="1" id="KW-1185">Reference proteome</keyword>
<dbReference type="AlphaFoldDB" id="A0A0R3S0K7"/>
<proteinExistence type="predicted"/>